<proteinExistence type="predicted"/>
<evidence type="ECO:0000313" key="3">
    <source>
        <dbReference type="WBParaSite" id="Hba_11894"/>
    </source>
</evidence>
<protein>
    <submittedName>
        <fullName evidence="3">Secreted protein</fullName>
    </submittedName>
</protein>
<sequence length="190" mass="22128">MVRWSILHLLSSVLQYLPFFELCLSSQLNELITGVIEVRSANTANKVADFEFCDTHTDVIIYVCITPSKCFYGRMKFKVHFLFRTFRAILSVLQRFSQLCFVLTCRLDGTLVLVYVLQSLFRTLVDTFCEYACLRHSRPYKVSWSIFKPITSRWDTSSPEPSLVVRCHPHKTLLLTVSNEEENKDDKKRA</sequence>
<dbReference type="WBParaSite" id="Hba_11894">
    <property type="protein sequence ID" value="Hba_11894"/>
    <property type="gene ID" value="Hba_11894"/>
</dbReference>
<evidence type="ECO:0000313" key="2">
    <source>
        <dbReference type="Proteomes" id="UP000095283"/>
    </source>
</evidence>
<organism evidence="2 3">
    <name type="scientific">Heterorhabditis bacteriophora</name>
    <name type="common">Entomopathogenic nematode worm</name>
    <dbReference type="NCBI Taxonomy" id="37862"/>
    <lineage>
        <taxon>Eukaryota</taxon>
        <taxon>Metazoa</taxon>
        <taxon>Ecdysozoa</taxon>
        <taxon>Nematoda</taxon>
        <taxon>Chromadorea</taxon>
        <taxon>Rhabditida</taxon>
        <taxon>Rhabditina</taxon>
        <taxon>Rhabditomorpha</taxon>
        <taxon>Strongyloidea</taxon>
        <taxon>Heterorhabditidae</taxon>
        <taxon>Heterorhabditis</taxon>
    </lineage>
</organism>
<dbReference type="AlphaFoldDB" id="A0A1I7X3D5"/>
<dbReference type="Proteomes" id="UP000095283">
    <property type="component" value="Unplaced"/>
</dbReference>
<feature type="chain" id="PRO_5009310953" evidence="1">
    <location>
        <begin position="26"/>
        <end position="190"/>
    </location>
</feature>
<accession>A0A1I7X3D5</accession>
<name>A0A1I7X3D5_HETBA</name>
<evidence type="ECO:0000256" key="1">
    <source>
        <dbReference type="SAM" id="SignalP"/>
    </source>
</evidence>
<feature type="signal peptide" evidence="1">
    <location>
        <begin position="1"/>
        <end position="25"/>
    </location>
</feature>
<keyword evidence="1" id="KW-0732">Signal</keyword>
<reference evidence="3" key="1">
    <citation type="submission" date="2016-11" db="UniProtKB">
        <authorList>
            <consortium name="WormBaseParasite"/>
        </authorList>
    </citation>
    <scope>IDENTIFICATION</scope>
</reference>
<keyword evidence="2" id="KW-1185">Reference proteome</keyword>